<sequence length="197" mass="22438">MPPNWMTPIHQPQPPVCKGRSWQAKSVSHGGYLHTSEEEDRDYIDEFEINLVFGGKSGIFNTTKSHNNPKREPLQATISSILPVFFGTLLMPPRWFPRLVVRTLSCTGLFALLGTMPRQHWIISAVRILKSYKNFEECLLVKPTVIASPSDIDSNYTRALEHPETMHGDKHVYVRAAVEKLLDMPKILNNPKSMRES</sequence>
<accession>A0A553PNP1</accession>
<gene>
    <name evidence="1" type="ORF">TCAL_16088</name>
</gene>
<evidence type="ECO:0000313" key="2">
    <source>
        <dbReference type="Proteomes" id="UP000318571"/>
    </source>
</evidence>
<proteinExistence type="predicted"/>
<dbReference type="Proteomes" id="UP000318571">
    <property type="component" value="Chromosome 6"/>
</dbReference>
<dbReference type="EMBL" id="VCGU01000002">
    <property type="protein sequence ID" value="TRY79280.1"/>
    <property type="molecule type" value="Genomic_DNA"/>
</dbReference>
<name>A0A553PNP1_TIGCA</name>
<keyword evidence="2" id="KW-1185">Reference proteome</keyword>
<organism evidence="1 2">
    <name type="scientific">Tigriopus californicus</name>
    <name type="common">Marine copepod</name>
    <dbReference type="NCBI Taxonomy" id="6832"/>
    <lineage>
        <taxon>Eukaryota</taxon>
        <taxon>Metazoa</taxon>
        <taxon>Ecdysozoa</taxon>
        <taxon>Arthropoda</taxon>
        <taxon>Crustacea</taxon>
        <taxon>Multicrustacea</taxon>
        <taxon>Hexanauplia</taxon>
        <taxon>Copepoda</taxon>
        <taxon>Harpacticoida</taxon>
        <taxon>Harpacticidae</taxon>
        <taxon>Tigriopus</taxon>
    </lineage>
</organism>
<comment type="caution">
    <text evidence="1">The sequence shown here is derived from an EMBL/GenBank/DDBJ whole genome shotgun (WGS) entry which is preliminary data.</text>
</comment>
<evidence type="ECO:0000313" key="1">
    <source>
        <dbReference type="EMBL" id="TRY79280.1"/>
    </source>
</evidence>
<dbReference type="AlphaFoldDB" id="A0A553PNP1"/>
<reference evidence="1 2" key="1">
    <citation type="journal article" date="2018" name="Nat. Ecol. Evol.">
        <title>Genomic signatures of mitonuclear coevolution across populations of Tigriopus californicus.</title>
        <authorList>
            <person name="Barreto F.S."/>
            <person name="Watson E.T."/>
            <person name="Lima T.G."/>
            <person name="Willett C.S."/>
            <person name="Edmands S."/>
            <person name="Li W."/>
            <person name="Burton R.S."/>
        </authorList>
    </citation>
    <scope>NUCLEOTIDE SEQUENCE [LARGE SCALE GENOMIC DNA]</scope>
    <source>
        <strain evidence="1 2">San Diego</strain>
    </source>
</reference>
<protein>
    <submittedName>
        <fullName evidence="1">Uncharacterized protein</fullName>
    </submittedName>
</protein>